<dbReference type="InterPro" id="IPR000253">
    <property type="entry name" value="FHA_dom"/>
</dbReference>
<dbReference type="PROSITE" id="PS50006">
    <property type="entry name" value="FHA_DOMAIN"/>
    <property type="match status" value="1"/>
</dbReference>
<evidence type="ECO:0000259" key="1">
    <source>
        <dbReference type="PROSITE" id="PS50006"/>
    </source>
</evidence>
<reference evidence="2" key="1">
    <citation type="submission" date="2018-06" db="EMBL/GenBank/DDBJ databases">
        <authorList>
            <person name="Zhirakovskaya E."/>
        </authorList>
    </citation>
    <scope>NUCLEOTIDE SEQUENCE</scope>
</reference>
<sequence>MAILVQHNNAGIKFPIDRQRIRIGRGTDNEICIDDELVSKEHAVIEVVLRSDKDAQVDYLLQDLDSTNHTFVNDQSVSLFKLSNGDVIRIGMNNFRFVDDADGGLDETSKLYKTWIPGVFYTGDKK</sequence>
<organism evidence="2">
    <name type="scientific">hydrothermal vent metagenome</name>
    <dbReference type="NCBI Taxonomy" id="652676"/>
    <lineage>
        <taxon>unclassified sequences</taxon>
        <taxon>metagenomes</taxon>
        <taxon>ecological metagenomes</taxon>
    </lineage>
</organism>
<gene>
    <name evidence="2" type="ORF">MNBD_GAMMA24-1453</name>
</gene>
<protein>
    <recommendedName>
        <fullName evidence="1">FHA domain-containing protein</fullName>
    </recommendedName>
</protein>
<feature type="domain" description="FHA" evidence="1">
    <location>
        <begin position="21"/>
        <end position="77"/>
    </location>
</feature>
<dbReference type="InterPro" id="IPR008984">
    <property type="entry name" value="SMAD_FHA_dom_sf"/>
</dbReference>
<name>A0A3B1BTH1_9ZZZZ</name>
<dbReference type="SUPFAM" id="SSF49879">
    <property type="entry name" value="SMAD/FHA domain"/>
    <property type="match status" value="1"/>
</dbReference>
<evidence type="ECO:0000313" key="2">
    <source>
        <dbReference type="EMBL" id="VAX13990.1"/>
    </source>
</evidence>
<dbReference type="PANTHER" id="PTHR23308">
    <property type="entry name" value="NUCLEAR INHIBITOR OF PROTEIN PHOSPHATASE-1"/>
    <property type="match status" value="1"/>
</dbReference>
<dbReference type="CDD" id="cd00060">
    <property type="entry name" value="FHA"/>
    <property type="match status" value="1"/>
</dbReference>
<accession>A0A3B1BTH1</accession>
<dbReference type="EMBL" id="UOFZ01000150">
    <property type="protein sequence ID" value="VAX13990.1"/>
    <property type="molecule type" value="Genomic_DNA"/>
</dbReference>
<proteinExistence type="predicted"/>
<dbReference type="InterPro" id="IPR050923">
    <property type="entry name" value="Cell_Proc_Reg/RNA_Proc"/>
</dbReference>
<dbReference type="AlphaFoldDB" id="A0A3B1BTH1"/>
<dbReference type="Pfam" id="PF00498">
    <property type="entry name" value="FHA"/>
    <property type="match status" value="1"/>
</dbReference>
<dbReference type="SMART" id="SM00240">
    <property type="entry name" value="FHA"/>
    <property type="match status" value="1"/>
</dbReference>
<dbReference type="Gene3D" id="2.60.200.20">
    <property type="match status" value="1"/>
</dbReference>